<feature type="transmembrane region" description="Helical" evidence="3">
    <location>
        <begin position="6"/>
        <end position="26"/>
    </location>
</feature>
<name>A0A1W0X0U8_HYPEX</name>
<gene>
    <name evidence="4" type="ORF">BV898_04839</name>
</gene>
<dbReference type="GO" id="GO:0005789">
    <property type="term" value="C:endoplasmic reticulum membrane"/>
    <property type="evidence" value="ECO:0007669"/>
    <property type="project" value="TreeGrafter"/>
</dbReference>
<protein>
    <submittedName>
        <fullName evidence="4">SelT-like protein C35C5.3</fullName>
    </submittedName>
</protein>
<organism evidence="4 5">
    <name type="scientific">Hypsibius exemplaris</name>
    <name type="common">Freshwater tardigrade</name>
    <dbReference type="NCBI Taxonomy" id="2072580"/>
    <lineage>
        <taxon>Eukaryota</taxon>
        <taxon>Metazoa</taxon>
        <taxon>Ecdysozoa</taxon>
        <taxon>Tardigrada</taxon>
        <taxon>Eutardigrada</taxon>
        <taxon>Parachela</taxon>
        <taxon>Hypsibioidea</taxon>
        <taxon>Hypsibiidae</taxon>
        <taxon>Hypsibius</taxon>
    </lineage>
</organism>
<dbReference type="SUPFAM" id="SSF52833">
    <property type="entry name" value="Thioredoxin-like"/>
    <property type="match status" value="1"/>
</dbReference>
<keyword evidence="3" id="KW-1133">Transmembrane helix</keyword>
<evidence type="ECO:0000256" key="2">
    <source>
        <dbReference type="ARBA" id="ARBA00023284"/>
    </source>
</evidence>
<dbReference type="InterPro" id="IPR011893">
    <property type="entry name" value="Selenoprotein_Rdx-typ"/>
</dbReference>
<evidence type="ECO:0000313" key="5">
    <source>
        <dbReference type="Proteomes" id="UP000192578"/>
    </source>
</evidence>
<dbReference type="InterPro" id="IPR036249">
    <property type="entry name" value="Thioredoxin-like_sf"/>
</dbReference>
<dbReference type="Gene3D" id="3.40.30.10">
    <property type="entry name" value="Glutaredoxin"/>
    <property type="match status" value="1"/>
</dbReference>
<keyword evidence="3" id="KW-0472">Membrane</keyword>
<dbReference type="EMBL" id="MTYJ01000025">
    <property type="protein sequence ID" value="OQV21075.1"/>
    <property type="molecule type" value="Genomic_DNA"/>
</dbReference>
<sequence>MADNVRILAYGLLLNLFFFLTVLDLMRSPPSTAAATDEAEEQAAILEKGIPQPKLMNMEMPLPTTAGPVLKILFCSSCGYRKTFDQFRTALLERHADLLIEGGNFEPALWRTQLAKAMSYLKIAVVALLISGFNPFPALGMDTPQAYSWAVANKIYAGLMAWFLLGIPENSLISTGAFEVFYNGVPVWSKLESGRMPDFQELLSIVGQHREYFKTEL</sequence>
<dbReference type="PANTHER" id="PTHR13544">
    <property type="entry name" value="SELENOPROTEIN T"/>
    <property type="match status" value="1"/>
</dbReference>
<dbReference type="Proteomes" id="UP000192578">
    <property type="component" value="Unassembled WGS sequence"/>
</dbReference>
<keyword evidence="3" id="KW-0812">Transmembrane</keyword>
<comment type="caution">
    <text evidence="4">The sequence shown here is derived from an EMBL/GenBank/DDBJ whole genome shotgun (WGS) entry which is preliminary data.</text>
</comment>
<accession>A0A1W0X0U8</accession>
<dbReference type="NCBIfam" id="TIGR02174">
    <property type="entry name" value="CXXU_selWTH"/>
    <property type="match status" value="1"/>
</dbReference>
<reference evidence="5" key="1">
    <citation type="submission" date="2017-01" db="EMBL/GenBank/DDBJ databases">
        <title>Comparative genomics of anhydrobiosis in the tardigrade Hypsibius dujardini.</title>
        <authorList>
            <person name="Yoshida Y."/>
            <person name="Koutsovoulos G."/>
            <person name="Laetsch D."/>
            <person name="Stevens L."/>
            <person name="Kumar S."/>
            <person name="Horikawa D."/>
            <person name="Ishino K."/>
            <person name="Komine S."/>
            <person name="Tomita M."/>
            <person name="Blaxter M."/>
            <person name="Arakawa K."/>
        </authorList>
    </citation>
    <scope>NUCLEOTIDE SEQUENCE [LARGE SCALE GENOMIC DNA]</scope>
    <source>
        <strain evidence="5">Z151</strain>
    </source>
</reference>
<dbReference type="InterPro" id="IPR019389">
    <property type="entry name" value="Selenoprotein_T"/>
</dbReference>
<keyword evidence="1" id="KW-0732">Signal</keyword>
<evidence type="ECO:0000313" key="4">
    <source>
        <dbReference type="EMBL" id="OQV21075.1"/>
    </source>
</evidence>
<dbReference type="GO" id="GO:0045454">
    <property type="term" value="P:cell redox homeostasis"/>
    <property type="evidence" value="ECO:0007669"/>
    <property type="project" value="TreeGrafter"/>
</dbReference>
<evidence type="ECO:0000256" key="3">
    <source>
        <dbReference type="SAM" id="Phobius"/>
    </source>
</evidence>
<dbReference type="PANTHER" id="PTHR13544:SF0">
    <property type="entry name" value="THIOREDOXIN REDUCTASE-LIKE SELENOPROTEIN T"/>
    <property type="match status" value="1"/>
</dbReference>
<dbReference type="AlphaFoldDB" id="A0A1W0X0U8"/>
<evidence type="ECO:0000256" key="1">
    <source>
        <dbReference type="ARBA" id="ARBA00022729"/>
    </source>
</evidence>
<keyword evidence="2" id="KW-0676">Redox-active center</keyword>
<dbReference type="Pfam" id="PF10262">
    <property type="entry name" value="Rdx"/>
    <property type="match status" value="1"/>
</dbReference>
<dbReference type="GO" id="GO:0004791">
    <property type="term" value="F:thioredoxin-disulfide reductase (NADPH) activity"/>
    <property type="evidence" value="ECO:0007669"/>
    <property type="project" value="TreeGrafter"/>
</dbReference>
<dbReference type="OrthoDB" id="60822at2759"/>
<proteinExistence type="predicted"/>
<keyword evidence="5" id="KW-1185">Reference proteome</keyword>